<feature type="transmembrane region" description="Helical" evidence="2">
    <location>
        <begin position="62"/>
        <end position="82"/>
    </location>
</feature>
<organism evidence="4 5">
    <name type="scientific">Symbiodinium necroappetens</name>
    <dbReference type="NCBI Taxonomy" id="1628268"/>
    <lineage>
        <taxon>Eukaryota</taxon>
        <taxon>Sar</taxon>
        <taxon>Alveolata</taxon>
        <taxon>Dinophyceae</taxon>
        <taxon>Suessiales</taxon>
        <taxon>Symbiodiniaceae</taxon>
        <taxon>Symbiodinium</taxon>
    </lineage>
</organism>
<dbReference type="PANTHER" id="PTHR35509">
    <property type="entry name" value="DOMAIN PROTEIN, PUTATIVE (DUF1995)-RELATED"/>
    <property type="match status" value="1"/>
</dbReference>
<name>A0A812L4I6_9DINO</name>
<reference evidence="4" key="1">
    <citation type="submission" date="2021-02" db="EMBL/GenBank/DDBJ databases">
        <authorList>
            <person name="Dougan E. K."/>
            <person name="Rhodes N."/>
            <person name="Thang M."/>
            <person name="Chan C."/>
        </authorList>
    </citation>
    <scope>NUCLEOTIDE SEQUENCE</scope>
</reference>
<dbReference type="InterPro" id="IPR018962">
    <property type="entry name" value="DUF1995"/>
</dbReference>
<feature type="domain" description="DUF1995" evidence="3">
    <location>
        <begin position="177"/>
        <end position="401"/>
    </location>
</feature>
<dbReference type="OrthoDB" id="409015at2759"/>
<feature type="compositionally biased region" description="Basic and acidic residues" evidence="1">
    <location>
        <begin position="1285"/>
        <end position="1301"/>
    </location>
</feature>
<dbReference type="EMBL" id="CAJNJA010008642">
    <property type="protein sequence ID" value="CAE7238821.1"/>
    <property type="molecule type" value="Genomic_DNA"/>
</dbReference>
<comment type="caution">
    <text evidence="4">The sequence shown here is derived from an EMBL/GenBank/DDBJ whole genome shotgun (WGS) entry which is preliminary data.</text>
</comment>
<feature type="region of interest" description="Disordered" evidence="1">
    <location>
        <begin position="530"/>
        <end position="555"/>
    </location>
</feature>
<dbReference type="Proteomes" id="UP000601435">
    <property type="component" value="Unassembled WGS sequence"/>
</dbReference>
<accession>A0A812L4I6</accession>
<feature type="transmembrane region" description="Helical" evidence="2">
    <location>
        <begin position="622"/>
        <end position="643"/>
    </location>
</feature>
<keyword evidence="2" id="KW-1133">Transmembrane helix</keyword>
<dbReference type="InterPro" id="IPR053021">
    <property type="entry name" value="Chloroplast_ADK"/>
</dbReference>
<evidence type="ECO:0000313" key="5">
    <source>
        <dbReference type="Proteomes" id="UP000601435"/>
    </source>
</evidence>
<evidence type="ECO:0000259" key="3">
    <source>
        <dbReference type="Pfam" id="PF09353"/>
    </source>
</evidence>
<evidence type="ECO:0000313" key="4">
    <source>
        <dbReference type="EMBL" id="CAE7238821.1"/>
    </source>
</evidence>
<sequence>MASLMELGRVALDVVLAVGPMVSSENVAKTHHVVQMRHSRIESFREDVRDMLTERLDSSQNLTLKSTLLFGFVAAMLVEGFPPQKMQSELYVDVFIFLVPWGICLLFQSMTFAVLYQRGMMTVGQTAAGASAFCSLGRSCCWGGGSPASSLTEEAKLALAMREEMVQATVDASSPVPQSFDQAVNWACSAFLRATAERQMRQSMYFNTGTIDNQVSGELGNVLQFAERFAKTLAMSPRLPQGKGVRVLFTDFGAMSLVSTRWNPLPENLTLDHLPPVLPKMELKMEEKTKIEEFLESSMLLIVAPNQSEMAAVLAIFEIMKETGKTIPVVLLNAKLLQDSVAAAGVMLRNFRSMEDTLLPIFHLEQFEPDEDKDPVPLNPAVIVRVWPRPFSVWEDNAEDPEAIDGYFLLDVNDQQAADYQDLMTFLKGSREMTKRMRLKERQQREAGGHRHLRELQILVSQQAEEEQDQCETFYEIVGEKWQRSRKHMDEKLHSHTGSGARQMAGLAVSAAWGLVARIFAFSPSQLPRVGASSVESDSDNDWHSISEPTGKLESSPSRIELDYLTMELHAQGSMGRETSDQAKSGSASLAARGLPKHVTEMSNMPEVQALELYEDQAHRTVVGGSFFTILCLGFLVVFRLHMRCEHYTDHAMAFYARLGIFLPPLLVAAFANLIRPYPEKHHSLGTTGKDLSSPTYVMAATHCAVLLAVVISLTSLAAAVQLHAPPPQLALRPLRASPVSSLVEWSVEWPMFFNPTAILALEEDSLILTTDFRAARFRKNVEGGLAKFAVMQWPRLSYRSKSLMRLMDTEDYPHRIRGFTPLDSNAVMKFACGLGVAVYHADGGLAAIWPLGQAKLLPEVRERVDGRLVSVPGPPELGSEYFTRPNMRPADGYHVKYGRGGDLRWIITCKDGSLNGLQLRFTPEGVLRPQDSGVFQDGKLVERFQESLLPDGFICHVLSELVLPVKKALGIGLSPCEERLCYENFVDVDDIAPADLNHHTDEPESVKVVSARTDGYGEWWRPQVQLRDPGKVYNSVVPYEFAPIGPSVSMEVSPFRPPVARQECTSRTSAALRDADHSAILQDEQPLPGMEINGAAAVNNSVLLAGRQQLHHFSAGPLAGFPWHLVSKTSVHLAFAGNDTADSKAVTGLTYWAEKDLLLLAGPTLGVVAARLSNSGRHGPMDISFDFRVPLDEAVSALQVDEAETRVLTLKNHVSEGTESAGAEVAEVRSQPFWGCSQQAPTSRCRHLQGLLIPFSLLPFTFEHGLGVPRLADSRYREGIPEGDQREILSGKKGDHKWQGHPDPGVDMSDAENPQKESTLHEEAKLFDRRVKRGLDEVSGGGASCSAPQRPKIFGAWVADKKTEHCDRALMMERFVPTPAMPTVMLVLPIIATMRYKLVIMNVTSAFGQSDPETRPQGKLYASLLTSSIPGRPKWRRTSPGPTQAVLVSLPGRTIRQMADFEVRIDILSKQRLKDGEAANNVINELHRTKDVFLRILPIPADDGIFMSISDALLANDDERSQGGYIRLHHQLFGPRDHGELEW</sequence>
<proteinExistence type="predicted"/>
<dbReference type="PANTHER" id="PTHR35509:SF1">
    <property type="entry name" value="DOMAIN PROTEIN, PUTATIVE (DUF1995)-RELATED"/>
    <property type="match status" value="1"/>
</dbReference>
<feature type="region of interest" description="Disordered" evidence="1">
    <location>
        <begin position="1285"/>
        <end position="1314"/>
    </location>
</feature>
<keyword evidence="5" id="KW-1185">Reference proteome</keyword>
<protein>
    <recommendedName>
        <fullName evidence="3">DUF1995 domain-containing protein</fullName>
    </recommendedName>
</protein>
<evidence type="ECO:0000256" key="2">
    <source>
        <dbReference type="SAM" id="Phobius"/>
    </source>
</evidence>
<keyword evidence="2" id="KW-0812">Transmembrane</keyword>
<feature type="transmembrane region" description="Helical" evidence="2">
    <location>
        <begin position="696"/>
        <end position="721"/>
    </location>
</feature>
<dbReference type="Pfam" id="PF09353">
    <property type="entry name" value="DUF1995"/>
    <property type="match status" value="1"/>
</dbReference>
<feature type="transmembrane region" description="Helical" evidence="2">
    <location>
        <begin position="94"/>
        <end position="116"/>
    </location>
</feature>
<feature type="transmembrane region" description="Helical" evidence="2">
    <location>
        <begin position="655"/>
        <end position="675"/>
    </location>
</feature>
<gene>
    <name evidence="4" type="ORF">SNEC2469_LOCUS4176</name>
</gene>
<evidence type="ECO:0000256" key="1">
    <source>
        <dbReference type="SAM" id="MobiDB-lite"/>
    </source>
</evidence>
<keyword evidence="2" id="KW-0472">Membrane</keyword>